<proteinExistence type="predicted"/>
<keyword evidence="3" id="KW-1185">Reference proteome</keyword>
<protein>
    <submittedName>
        <fullName evidence="2">Dihydrofolate reductase family protein</fullName>
    </submittedName>
</protein>
<dbReference type="PANTHER" id="PTHR38011:SF11">
    <property type="entry name" value="2,5-DIAMINO-6-RIBOSYLAMINO-4(3H)-PYRIMIDINONE 5'-PHOSPHATE REDUCTASE"/>
    <property type="match status" value="1"/>
</dbReference>
<dbReference type="EMBL" id="BAABCV010000008">
    <property type="protein sequence ID" value="GAA4099367.1"/>
    <property type="molecule type" value="Genomic_DNA"/>
</dbReference>
<evidence type="ECO:0000313" key="2">
    <source>
        <dbReference type="EMBL" id="GAA4099367.1"/>
    </source>
</evidence>
<dbReference type="InterPro" id="IPR050765">
    <property type="entry name" value="Riboflavin_Biosynth_HTPR"/>
</dbReference>
<accession>A0ABP7WYE9</accession>
<comment type="caution">
    <text evidence="2">The sequence shown here is derived from an EMBL/GenBank/DDBJ whole genome shotgun (WGS) entry which is preliminary data.</text>
</comment>
<name>A0ABP7WYE9_9SPHI</name>
<dbReference type="Pfam" id="PF01872">
    <property type="entry name" value="RibD_C"/>
    <property type="match status" value="1"/>
</dbReference>
<sequence>MNVTVDGFMAAPDGGLDWHLQNWTTDMADLLAQQLGTADTILLGRNTYSAMAGYWPAVSTGLSLSRSDLAYATMINSYQKIVCSTTLKCVYWANSRLISSNIRTEISKLKQQPGKDIIIYGSHKLVRYLSKFNLIDEYLLWLYPVSIGRGIALFHQPQKLRFVGSHILSSGVAVLKYSIHPD</sequence>
<evidence type="ECO:0000313" key="3">
    <source>
        <dbReference type="Proteomes" id="UP001500841"/>
    </source>
</evidence>
<evidence type="ECO:0000259" key="1">
    <source>
        <dbReference type="Pfam" id="PF01872"/>
    </source>
</evidence>
<feature type="domain" description="Bacterial bifunctional deaminase-reductase C-terminal" evidence="1">
    <location>
        <begin position="2"/>
        <end position="172"/>
    </location>
</feature>
<reference evidence="3" key="1">
    <citation type="journal article" date="2019" name="Int. J. Syst. Evol. Microbiol.">
        <title>The Global Catalogue of Microorganisms (GCM) 10K type strain sequencing project: providing services to taxonomists for standard genome sequencing and annotation.</title>
        <authorList>
            <consortium name="The Broad Institute Genomics Platform"/>
            <consortium name="The Broad Institute Genome Sequencing Center for Infectious Disease"/>
            <person name="Wu L."/>
            <person name="Ma J."/>
        </authorList>
    </citation>
    <scope>NUCLEOTIDE SEQUENCE [LARGE SCALE GENOMIC DNA]</scope>
    <source>
        <strain evidence="3">JCM 17085</strain>
    </source>
</reference>
<gene>
    <name evidence="2" type="ORF">GCM10022392_24440</name>
</gene>
<dbReference type="InterPro" id="IPR002734">
    <property type="entry name" value="RibDG_C"/>
</dbReference>
<dbReference type="InterPro" id="IPR024072">
    <property type="entry name" value="DHFR-like_dom_sf"/>
</dbReference>
<dbReference type="Proteomes" id="UP001500841">
    <property type="component" value="Unassembled WGS sequence"/>
</dbReference>
<organism evidence="2 3">
    <name type="scientific">Mucilaginibacter panaciglaebae</name>
    <dbReference type="NCBI Taxonomy" id="502331"/>
    <lineage>
        <taxon>Bacteria</taxon>
        <taxon>Pseudomonadati</taxon>
        <taxon>Bacteroidota</taxon>
        <taxon>Sphingobacteriia</taxon>
        <taxon>Sphingobacteriales</taxon>
        <taxon>Sphingobacteriaceae</taxon>
        <taxon>Mucilaginibacter</taxon>
    </lineage>
</organism>
<dbReference type="Gene3D" id="3.40.430.10">
    <property type="entry name" value="Dihydrofolate Reductase, subunit A"/>
    <property type="match status" value="1"/>
</dbReference>
<dbReference type="PANTHER" id="PTHR38011">
    <property type="entry name" value="DIHYDROFOLATE REDUCTASE FAMILY PROTEIN (AFU_ORTHOLOGUE AFUA_8G06820)"/>
    <property type="match status" value="1"/>
</dbReference>
<dbReference type="SUPFAM" id="SSF53597">
    <property type="entry name" value="Dihydrofolate reductase-like"/>
    <property type="match status" value="1"/>
</dbReference>